<keyword evidence="7" id="KW-0521">NADP</keyword>
<evidence type="ECO:0000256" key="4">
    <source>
        <dbReference type="ARBA" id="ARBA00013146"/>
    </source>
</evidence>
<dbReference type="STRING" id="4572.M7ZUX3"/>
<evidence type="ECO:0000256" key="6">
    <source>
        <dbReference type="ARBA" id="ARBA00022824"/>
    </source>
</evidence>
<dbReference type="EMBL" id="KD024956">
    <property type="protein sequence ID" value="EMS66968.1"/>
    <property type="molecule type" value="Genomic_DNA"/>
</dbReference>
<name>M7ZUX3_TRIUA</name>
<comment type="subcellular location">
    <subcellularLocation>
        <location evidence="1">Endoplasmic reticulum membrane</location>
        <topology evidence="1">Multi-pass membrane protein</topology>
    </subcellularLocation>
</comment>
<evidence type="ECO:0000256" key="9">
    <source>
        <dbReference type="ARBA" id="ARBA00023136"/>
    </source>
</evidence>
<keyword evidence="9" id="KW-0472">Membrane</keyword>
<keyword evidence="10" id="KW-0456">Lyase</keyword>
<dbReference type="InterPro" id="IPR006694">
    <property type="entry name" value="Fatty_acid_hydroxylase"/>
</dbReference>
<evidence type="ECO:0000256" key="10">
    <source>
        <dbReference type="ARBA" id="ARBA00023239"/>
    </source>
</evidence>
<proteinExistence type="inferred from homology"/>
<evidence type="ECO:0000256" key="2">
    <source>
        <dbReference type="ARBA" id="ARBA00009324"/>
    </source>
</evidence>
<evidence type="ECO:0000256" key="7">
    <source>
        <dbReference type="ARBA" id="ARBA00022857"/>
    </source>
</evidence>
<evidence type="ECO:0000256" key="3">
    <source>
        <dbReference type="ARBA" id="ARBA00011738"/>
    </source>
</evidence>
<keyword evidence="5" id="KW-0812">Transmembrane</keyword>
<protein>
    <recommendedName>
        <fullName evidence="4">aldehyde oxygenase (deformylating)</fullName>
        <ecNumber evidence="4">4.1.99.5</ecNumber>
    </recommendedName>
</protein>
<keyword evidence="8" id="KW-1133">Transmembrane helix</keyword>
<accession>M7ZUX3</accession>
<dbReference type="AlphaFoldDB" id="M7ZUX3"/>
<dbReference type="EC" id="4.1.99.5" evidence="4"/>
<dbReference type="GO" id="GO:0071771">
    <property type="term" value="F:aldehyde oxygenase (deformylating) activity"/>
    <property type="evidence" value="ECO:0007669"/>
    <property type="project" value="UniProtKB-EC"/>
</dbReference>
<dbReference type="GO" id="GO:0016491">
    <property type="term" value="F:oxidoreductase activity"/>
    <property type="evidence" value="ECO:0007669"/>
    <property type="project" value="InterPro"/>
</dbReference>
<dbReference type="PANTHER" id="PTHR11863">
    <property type="entry name" value="STEROL DESATURASE"/>
    <property type="match status" value="1"/>
</dbReference>
<gene>
    <name evidence="12" type="ORF">TRIUR3_30367</name>
</gene>
<sequence>MTTLWLWFVLRHLEAIDIHSGFNFPFNPTKLIPFYGGADHHDYHHRVGGQSQSNFSSVFTFCDYLYGTDKGYRYHKASLEKGLLKGDNKTKLLKGGEDSISHCACVMARFDVRCFIPIQEFNGEDCGFRVLVFWLCSCHWESLADFGREQ</sequence>
<evidence type="ECO:0000256" key="8">
    <source>
        <dbReference type="ARBA" id="ARBA00022989"/>
    </source>
</evidence>
<keyword evidence="6" id="KW-0256">Endoplasmic reticulum</keyword>
<dbReference type="GO" id="GO:0005789">
    <property type="term" value="C:endoplasmic reticulum membrane"/>
    <property type="evidence" value="ECO:0007669"/>
    <property type="project" value="UniProtKB-SubCell"/>
</dbReference>
<comment type="subunit">
    <text evidence="3">Homodimer.</text>
</comment>
<evidence type="ECO:0000313" key="12">
    <source>
        <dbReference type="EMBL" id="EMS66968.1"/>
    </source>
</evidence>
<dbReference type="eggNOG" id="KOG0873">
    <property type="taxonomic scope" value="Eukaryota"/>
</dbReference>
<dbReference type="GO" id="GO:0008610">
    <property type="term" value="P:lipid biosynthetic process"/>
    <property type="evidence" value="ECO:0007669"/>
    <property type="project" value="InterPro"/>
</dbReference>
<reference evidence="12" key="1">
    <citation type="journal article" date="2013" name="Nature">
        <title>Draft genome of the wheat A-genome progenitor Triticum urartu.</title>
        <authorList>
            <person name="Ling H.Q."/>
            <person name="Zhao S."/>
            <person name="Liu D."/>
            <person name="Wang J."/>
            <person name="Sun H."/>
            <person name="Zhang C."/>
            <person name="Fan H."/>
            <person name="Li D."/>
            <person name="Dong L."/>
            <person name="Tao Y."/>
            <person name="Gao C."/>
            <person name="Wu H."/>
            <person name="Li Y."/>
            <person name="Cui Y."/>
            <person name="Guo X."/>
            <person name="Zheng S."/>
            <person name="Wang B."/>
            <person name="Yu K."/>
            <person name="Liang Q."/>
            <person name="Yang W."/>
            <person name="Lou X."/>
            <person name="Chen J."/>
            <person name="Feng M."/>
            <person name="Jian J."/>
            <person name="Zhang X."/>
            <person name="Luo G."/>
            <person name="Jiang Y."/>
            <person name="Liu J."/>
            <person name="Wang Z."/>
            <person name="Sha Y."/>
            <person name="Zhang B."/>
            <person name="Wu H."/>
            <person name="Tang D."/>
            <person name="Shen Q."/>
            <person name="Xue P."/>
            <person name="Zou S."/>
            <person name="Wang X."/>
            <person name="Liu X."/>
            <person name="Wang F."/>
            <person name="Yang Y."/>
            <person name="An X."/>
            <person name="Dong Z."/>
            <person name="Zhang K."/>
            <person name="Zhang X."/>
            <person name="Luo M.C."/>
            <person name="Dvorak J."/>
            <person name="Tong Y."/>
            <person name="Wang J."/>
            <person name="Yang H."/>
            <person name="Li Z."/>
            <person name="Wang D."/>
            <person name="Zhang A."/>
            <person name="Wang J."/>
        </authorList>
    </citation>
    <scope>NUCLEOTIDE SEQUENCE</scope>
</reference>
<evidence type="ECO:0000256" key="11">
    <source>
        <dbReference type="ARBA" id="ARBA00047909"/>
    </source>
</evidence>
<dbReference type="GO" id="GO:0005506">
    <property type="term" value="F:iron ion binding"/>
    <property type="evidence" value="ECO:0007669"/>
    <property type="project" value="InterPro"/>
</dbReference>
<organism evidence="12">
    <name type="scientific">Triticum urartu</name>
    <name type="common">Red wild einkorn</name>
    <name type="synonym">Crithodium urartu</name>
    <dbReference type="NCBI Taxonomy" id="4572"/>
    <lineage>
        <taxon>Eukaryota</taxon>
        <taxon>Viridiplantae</taxon>
        <taxon>Streptophyta</taxon>
        <taxon>Embryophyta</taxon>
        <taxon>Tracheophyta</taxon>
        <taxon>Spermatophyta</taxon>
        <taxon>Magnoliopsida</taxon>
        <taxon>Liliopsida</taxon>
        <taxon>Poales</taxon>
        <taxon>Poaceae</taxon>
        <taxon>BOP clade</taxon>
        <taxon>Pooideae</taxon>
        <taxon>Triticodae</taxon>
        <taxon>Triticeae</taxon>
        <taxon>Triticinae</taxon>
        <taxon>Triticum</taxon>
    </lineage>
</organism>
<evidence type="ECO:0000256" key="1">
    <source>
        <dbReference type="ARBA" id="ARBA00004477"/>
    </source>
</evidence>
<dbReference type="InterPro" id="IPR050307">
    <property type="entry name" value="Sterol_Desaturase_Related"/>
</dbReference>
<evidence type="ECO:0000256" key="5">
    <source>
        <dbReference type="ARBA" id="ARBA00022692"/>
    </source>
</evidence>
<comment type="similarity">
    <text evidence="2">Belongs to the sterol desaturase family.</text>
</comment>
<dbReference type="Pfam" id="PF04116">
    <property type="entry name" value="FA_hydroxylase"/>
    <property type="match status" value="1"/>
</dbReference>
<comment type="catalytic activity">
    <reaction evidence="11">
        <text>a long-chain fatty aldehyde + 2 NADPH + O2 + H(+) = a long-chain alkane + formate + 2 NADP(+) + H2O</text>
        <dbReference type="Rhea" id="RHEA:21440"/>
        <dbReference type="ChEBI" id="CHEBI:15377"/>
        <dbReference type="ChEBI" id="CHEBI:15378"/>
        <dbReference type="ChEBI" id="CHEBI:15379"/>
        <dbReference type="ChEBI" id="CHEBI:15740"/>
        <dbReference type="ChEBI" id="CHEBI:17176"/>
        <dbReference type="ChEBI" id="CHEBI:57783"/>
        <dbReference type="ChEBI" id="CHEBI:58349"/>
        <dbReference type="ChEBI" id="CHEBI:83563"/>
        <dbReference type="EC" id="4.1.99.5"/>
    </reaction>
</comment>